<name>A0A397TGB5_9GLOM</name>
<organism evidence="1 2">
    <name type="scientific">Glomus cerebriforme</name>
    <dbReference type="NCBI Taxonomy" id="658196"/>
    <lineage>
        <taxon>Eukaryota</taxon>
        <taxon>Fungi</taxon>
        <taxon>Fungi incertae sedis</taxon>
        <taxon>Mucoromycota</taxon>
        <taxon>Glomeromycotina</taxon>
        <taxon>Glomeromycetes</taxon>
        <taxon>Glomerales</taxon>
        <taxon>Glomeraceae</taxon>
        <taxon>Glomus</taxon>
    </lineage>
</organism>
<evidence type="ECO:0000313" key="1">
    <source>
        <dbReference type="EMBL" id="RIA97148.1"/>
    </source>
</evidence>
<accession>A0A397TGB5</accession>
<comment type="caution">
    <text evidence="1">The sequence shown here is derived from an EMBL/GenBank/DDBJ whole genome shotgun (WGS) entry which is preliminary data.</text>
</comment>
<evidence type="ECO:0000313" key="2">
    <source>
        <dbReference type="Proteomes" id="UP000265703"/>
    </source>
</evidence>
<proteinExistence type="predicted"/>
<dbReference type="OrthoDB" id="2448168at2759"/>
<dbReference type="EMBL" id="QKYT01000033">
    <property type="protein sequence ID" value="RIA97148.1"/>
    <property type="molecule type" value="Genomic_DNA"/>
</dbReference>
<reference evidence="1 2" key="1">
    <citation type="submission" date="2018-06" db="EMBL/GenBank/DDBJ databases">
        <title>Comparative genomics reveals the genomic features of Rhizophagus irregularis, R. cerebriforme, R. diaphanum and Gigaspora rosea, and their symbiotic lifestyle signature.</title>
        <authorList>
            <person name="Morin E."/>
            <person name="San Clemente H."/>
            <person name="Chen E.C.H."/>
            <person name="De La Providencia I."/>
            <person name="Hainaut M."/>
            <person name="Kuo A."/>
            <person name="Kohler A."/>
            <person name="Murat C."/>
            <person name="Tang N."/>
            <person name="Roy S."/>
            <person name="Loubradou J."/>
            <person name="Henrissat B."/>
            <person name="Grigoriev I.V."/>
            <person name="Corradi N."/>
            <person name="Roux C."/>
            <person name="Martin F.M."/>
        </authorList>
    </citation>
    <scope>NUCLEOTIDE SEQUENCE [LARGE SCALE GENOMIC DNA]</scope>
    <source>
        <strain evidence="1 2">DAOM 227022</strain>
    </source>
</reference>
<keyword evidence="2" id="KW-1185">Reference proteome</keyword>
<sequence length="221" mass="25870">MDNLNKYDLINENIALEKESTKDKMNKRVTSEKENIDDKCKKKDGLTQIEASEKASKKFTIKEFTNLELFKNWSFIDDEDVINCNLAYIYSNKVMIEYEKLILAFIGNEMQIVFSELEDDEQLYILITHDECQEKFIMISEFLLETIRRLKLTNELAASYPDIFKEARKYLYSDKNKEAVFAFDNSTNHEIIAKNKLNTFNMNLNPGGKKLCMHIKAALLN</sequence>
<dbReference type="AlphaFoldDB" id="A0A397TGB5"/>
<protein>
    <submittedName>
        <fullName evidence="1">Uncharacterized protein</fullName>
    </submittedName>
</protein>
<gene>
    <name evidence="1" type="ORF">C1645_814378</name>
</gene>
<dbReference type="Proteomes" id="UP000265703">
    <property type="component" value="Unassembled WGS sequence"/>
</dbReference>